<dbReference type="OrthoDB" id="6873087at2"/>
<gene>
    <name evidence="1" type="ORF">SAMN05443575_1561</name>
</gene>
<dbReference type="EMBL" id="FQVU01000002">
    <property type="protein sequence ID" value="SHG16848.1"/>
    <property type="molecule type" value="Genomic_DNA"/>
</dbReference>
<dbReference type="AlphaFoldDB" id="A0A1M5HLR6"/>
<evidence type="ECO:0000313" key="2">
    <source>
        <dbReference type="Proteomes" id="UP000186132"/>
    </source>
</evidence>
<reference evidence="1 2" key="1">
    <citation type="submission" date="2016-11" db="EMBL/GenBank/DDBJ databases">
        <authorList>
            <person name="Jaros S."/>
            <person name="Januszkiewicz K."/>
            <person name="Wedrychowicz H."/>
        </authorList>
    </citation>
    <scope>NUCLEOTIDE SEQUENCE [LARGE SCALE GENOMIC DNA]</scope>
    <source>
        <strain evidence="1 2">DSM 45627</strain>
    </source>
</reference>
<proteinExistence type="predicted"/>
<protein>
    <submittedName>
        <fullName evidence="1">Uncharacterized protein</fullName>
    </submittedName>
</protein>
<dbReference type="RefSeq" id="WP_143168054.1">
    <property type="nucleotide sequence ID" value="NZ_FQVU01000002.1"/>
</dbReference>
<dbReference type="STRING" id="1206085.SAMN05443575_1561"/>
<sequence length="264" mass="28044">MSTDTRDAARLIAFGLRPKVRPARDAEYAALVRRYRGDATFADAVTSVAFGMDLIVLDVDDSHGLVAAATEDSPFAVRMGDYARRTASEGRAAERVLHALAHLGAAAMAYPRPADLANPAYVGRITVNGVDAFVREAARRLAELAAADGEELDPPTDQPDLEVAWRVYQRRAASPSSGDGRRVASSTTGMVGKALAFLADHGMLAPAGDERGGTYRTTSRYRVQVLDAGARLFGDLVRLGVPAITDGTGTLVTLVWTDDAVAEL</sequence>
<name>A0A1M5HLR6_9ACTN</name>
<keyword evidence="2" id="KW-1185">Reference proteome</keyword>
<accession>A0A1M5HLR6</accession>
<organism evidence="1 2">
    <name type="scientific">Jatrophihabitans endophyticus</name>
    <dbReference type="NCBI Taxonomy" id="1206085"/>
    <lineage>
        <taxon>Bacteria</taxon>
        <taxon>Bacillati</taxon>
        <taxon>Actinomycetota</taxon>
        <taxon>Actinomycetes</taxon>
        <taxon>Jatrophihabitantales</taxon>
        <taxon>Jatrophihabitantaceae</taxon>
        <taxon>Jatrophihabitans</taxon>
    </lineage>
</organism>
<dbReference type="Proteomes" id="UP000186132">
    <property type="component" value="Unassembled WGS sequence"/>
</dbReference>
<evidence type="ECO:0000313" key="1">
    <source>
        <dbReference type="EMBL" id="SHG16848.1"/>
    </source>
</evidence>